<organism evidence="1 2">
    <name type="scientific">Vaccinium darrowii</name>
    <dbReference type="NCBI Taxonomy" id="229202"/>
    <lineage>
        <taxon>Eukaryota</taxon>
        <taxon>Viridiplantae</taxon>
        <taxon>Streptophyta</taxon>
        <taxon>Embryophyta</taxon>
        <taxon>Tracheophyta</taxon>
        <taxon>Spermatophyta</taxon>
        <taxon>Magnoliopsida</taxon>
        <taxon>eudicotyledons</taxon>
        <taxon>Gunneridae</taxon>
        <taxon>Pentapetalae</taxon>
        <taxon>asterids</taxon>
        <taxon>Ericales</taxon>
        <taxon>Ericaceae</taxon>
        <taxon>Vaccinioideae</taxon>
        <taxon>Vaccinieae</taxon>
        <taxon>Vaccinium</taxon>
    </lineage>
</organism>
<evidence type="ECO:0000313" key="1">
    <source>
        <dbReference type="EMBL" id="KAH7843584.1"/>
    </source>
</evidence>
<proteinExistence type="predicted"/>
<dbReference type="Proteomes" id="UP000828048">
    <property type="component" value="Chromosome 1"/>
</dbReference>
<accession>A0ACB7XRI1</accession>
<comment type="caution">
    <text evidence="1">The sequence shown here is derived from an EMBL/GenBank/DDBJ whole genome shotgun (WGS) entry which is preliminary data.</text>
</comment>
<sequence length="261" mass="29813">MRSSGNEGEEDGEDEEGETSTYLVSKNPCFLDHRISGLPEESRAEASLLLTSTEELSNDEVFLACALGLCIEWLQAYFIGLEDIMETPRSTMLIESAKGVAIIFQQFSKVLQRKGLLMWICWIYSMSHHWIVQYRTAYYPNKEPVLISAKEEPGLLICPAMDGLLSVHKRIVDVDSDSANAPYNERGRALSVIYQSGIKCTCFCWGNRSRREEDFAKFVKSLDKEMEELVSEREKVKTYDKRKTTLRRFSRCTIVCSLTVE</sequence>
<evidence type="ECO:0000313" key="2">
    <source>
        <dbReference type="Proteomes" id="UP000828048"/>
    </source>
</evidence>
<keyword evidence="2" id="KW-1185">Reference proteome</keyword>
<dbReference type="EMBL" id="CM037151">
    <property type="protein sequence ID" value="KAH7843584.1"/>
    <property type="molecule type" value="Genomic_DNA"/>
</dbReference>
<protein>
    <submittedName>
        <fullName evidence="1">Uncharacterized protein</fullName>
    </submittedName>
</protein>
<name>A0ACB7XRI1_9ERIC</name>
<reference evidence="1 2" key="1">
    <citation type="journal article" date="2021" name="Hortic Res">
        <title>High-quality reference genome and annotation aids understanding of berry development for evergreen blueberry (Vaccinium darrowii).</title>
        <authorList>
            <person name="Yu J."/>
            <person name="Hulse-Kemp A.M."/>
            <person name="Babiker E."/>
            <person name="Staton M."/>
        </authorList>
    </citation>
    <scope>NUCLEOTIDE SEQUENCE [LARGE SCALE GENOMIC DNA]</scope>
    <source>
        <strain evidence="2">cv. NJ 8807/NJ 8810</strain>
        <tissue evidence="1">Young leaf</tissue>
    </source>
</reference>
<gene>
    <name evidence="1" type="ORF">Vadar_018372</name>
</gene>